<feature type="signal peptide" evidence="1">
    <location>
        <begin position="1"/>
        <end position="20"/>
    </location>
</feature>
<dbReference type="PROSITE" id="PS51257">
    <property type="entry name" value="PROKAR_LIPOPROTEIN"/>
    <property type="match status" value="1"/>
</dbReference>
<keyword evidence="1" id="KW-0732">Signal</keyword>
<protein>
    <submittedName>
        <fullName evidence="2">SusD/RagB family nutrient-binding outer membrane lipoprotein</fullName>
    </submittedName>
</protein>
<name>A0AA49JH24_9BACT</name>
<accession>A0AA49JH24</accession>
<reference evidence="2" key="2">
    <citation type="journal article" date="2024" name="Antonie Van Leeuwenhoek">
        <title>Roseihalotalea indica gen. nov., sp. nov., a halophilic Bacteroidetes from mesopelagic Southwest Indian Ocean with higher carbohydrate metabolic potential.</title>
        <authorList>
            <person name="Chen B."/>
            <person name="Zhang M."/>
            <person name="Lin D."/>
            <person name="Ye J."/>
            <person name="Tang K."/>
        </authorList>
    </citation>
    <scope>NUCLEOTIDE SEQUENCE</scope>
    <source>
        <strain evidence="2">TK19036</strain>
    </source>
</reference>
<gene>
    <name evidence="2" type="ORF">K4G66_06260</name>
</gene>
<dbReference type="AlphaFoldDB" id="A0AA49JH24"/>
<evidence type="ECO:0000256" key="1">
    <source>
        <dbReference type="SAM" id="SignalP"/>
    </source>
</evidence>
<dbReference type="InterPro" id="IPR011990">
    <property type="entry name" value="TPR-like_helical_dom_sf"/>
</dbReference>
<organism evidence="2">
    <name type="scientific">Roseihalotalea indica</name>
    <dbReference type="NCBI Taxonomy" id="2867963"/>
    <lineage>
        <taxon>Bacteria</taxon>
        <taxon>Pseudomonadati</taxon>
        <taxon>Bacteroidota</taxon>
        <taxon>Cytophagia</taxon>
        <taxon>Cytophagales</taxon>
        <taxon>Catalimonadaceae</taxon>
        <taxon>Roseihalotalea</taxon>
    </lineage>
</organism>
<feature type="chain" id="PRO_5041443810" evidence="1">
    <location>
        <begin position="21"/>
        <end position="491"/>
    </location>
</feature>
<reference evidence="2" key="1">
    <citation type="journal article" date="2023" name="Comput. Struct. Biotechnol. J.">
        <title>Discovery of a novel marine Bacteroidetes with a rich repertoire of carbohydrate-active enzymes.</title>
        <authorList>
            <person name="Chen B."/>
            <person name="Liu G."/>
            <person name="Chen Q."/>
            <person name="Wang H."/>
            <person name="Liu L."/>
            <person name="Tang K."/>
        </authorList>
    </citation>
    <scope>NUCLEOTIDE SEQUENCE</scope>
    <source>
        <strain evidence="2">TK19036</strain>
    </source>
</reference>
<dbReference type="EMBL" id="CP120682">
    <property type="protein sequence ID" value="WKN38304.1"/>
    <property type="molecule type" value="Genomic_DNA"/>
</dbReference>
<dbReference type="SUPFAM" id="SSF48452">
    <property type="entry name" value="TPR-like"/>
    <property type="match status" value="1"/>
</dbReference>
<proteinExistence type="predicted"/>
<dbReference type="Gene3D" id="1.25.40.390">
    <property type="match status" value="1"/>
</dbReference>
<dbReference type="InterPro" id="IPR041662">
    <property type="entry name" value="SusD-like_2"/>
</dbReference>
<evidence type="ECO:0000313" key="2">
    <source>
        <dbReference type="EMBL" id="WKN38304.1"/>
    </source>
</evidence>
<dbReference type="Pfam" id="PF12771">
    <property type="entry name" value="SusD-like_2"/>
    <property type="match status" value="1"/>
</dbReference>
<sequence>MKLFNNKIWMMLFAGLIVLASCEDLEDVREDPKRPGSANPDYLFSYAEIELADYLATSSVNTNVGRLLAQYWSQTTYTTESRYGLEDRELADALWENHYRDVLNNLNSAKGLLPEFETNEAVLNNKLAMVTILEVYSYQMLIDTFGDVPFTEALAGAEGRSPAYDDAQTVYGSLIEMLNSAIAQMDPAADGFAGADLIYDGDVASWLKFANALKIKLAMRVADVPSFNSQTLVEEAYANAILTNADNATLEYVGGSYPNPVYEDIVISGRSDYVLSNTIVDQMNMLEDPRRSYYMTTNDDGEYVGLTYGLESGIGGDLGPYAQLPALVLDETYQSVLLDAAEVNFFLAEAAERGWNVGGNTETYYNNAITASIAYWGTASEADPATITAETAAYLAMPEVALATAEGGNVMNAIALQKWIALYNQGMEGWIEWKRLDYPQLNAPVKLSQEDIPVRLRYPVQERSVNNANREAAASRIGGDDIATQVFWDVQ</sequence>
<keyword evidence="2" id="KW-0449">Lipoprotein</keyword>